<organism evidence="2 3">
    <name type="scientific">Lipomyces starkeyi NRRL Y-11557</name>
    <dbReference type="NCBI Taxonomy" id="675824"/>
    <lineage>
        <taxon>Eukaryota</taxon>
        <taxon>Fungi</taxon>
        <taxon>Dikarya</taxon>
        <taxon>Ascomycota</taxon>
        <taxon>Saccharomycotina</taxon>
        <taxon>Lipomycetes</taxon>
        <taxon>Lipomycetales</taxon>
        <taxon>Lipomycetaceae</taxon>
        <taxon>Lipomyces</taxon>
    </lineage>
</organism>
<keyword evidence="3" id="KW-1185">Reference proteome</keyword>
<evidence type="ECO:0000313" key="3">
    <source>
        <dbReference type="Proteomes" id="UP000094385"/>
    </source>
</evidence>
<accession>A0A1E3PU92</accession>
<reference evidence="2 3" key="1">
    <citation type="journal article" date="2016" name="Proc. Natl. Acad. Sci. U.S.A.">
        <title>Comparative genomics of biotechnologically important yeasts.</title>
        <authorList>
            <person name="Riley R."/>
            <person name="Haridas S."/>
            <person name="Wolfe K.H."/>
            <person name="Lopes M.R."/>
            <person name="Hittinger C.T."/>
            <person name="Goeker M."/>
            <person name="Salamov A.A."/>
            <person name="Wisecaver J.H."/>
            <person name="Long T.M."/>
            <person name="Calvey C.H."/>
            <person name="Aerts A.L."/>
            <person name="Barry K.W."/>
            <person name="Choi C."/>
            <person name="Clum A."/>
            <person name="Coughlan A.Y."/>
            <person name="Deshpande S."/>
            <person name="Douglass A.P."/>
            <person name="Hanson S.J."/>
            <person name="Klenk H.-P."/>
            <person name="LaButti K.M."/>
            <person name="Lapidus A."/>
            <person name="Lindquist E.A."/>
            <person name="Lipzen A.M."/>
            <person name="Meier-Kolthoff J.P."/>
            <person name="Ohm R.A."/>
            <person name="Otillar R.P."/>
            <person name="Pangilinan J.L."/>
            <person name="Peng Y."/>
            <person name="Rokas A."/>
            <person name="Rosa C.A."/>
            <person name="Scheuner C."/>
            <person name="Sibirny A.A."/>
            <person name="Slot J.C."/>
            <person name="Stielow J.B."/>
            <person name="Sun H."/>
            <person name="Kurtzman C.P."/>
            <person name="Blackwell M."/>
            <person name="Grigoriev I.V."/>
            <person name="Jeffries T.W."/>
        </authorList>
    </citation>
    <scope>NUCLEOTIDE SEQUENCE [LARGE SCALE GENOMIC DNA]</scope>
    <source>
        <strain evidence="2 3">NRRL Y-11557</strain>
    </source>
</reference>
<evidence type="ECO:0000313" key="2">
    <source>
        <dbReference type="EMBL" id="ODQ68986.1"/>
    </source>
</evidence>
<evidence type="ECO:0000256" key="1">
    <source>
        <dbReference type="SAM" id="MobiDB-lite"/>
    </source>
</evidence>
<feature type="region of interest" description="Disordered" evidence="1">
    <location>
        <begin position="14"/>
        <end position="154"/>
    </location>
</feature>
<proteinExistence type="predicted"/>
<protein>
    <submittedName>
        <fullName evidence="2">Uncharacterized protein</fullName>
    </submittedName>
</protein>
<feature type="compositionally biased region" description="Basic and acidic residues" evidence="1">
    <location>
        <begin position="137"/>
        <end position="154"/>
    </location>
</feature>
<dbReference type="Proteomes" id="UP000094385">
    <property type="component" value="Unassembled WGS sequence"/>
</dbReference>
<name>A0A1E3PU92_LIPST</name>
<feature type="compositionally biased region" description="Basic and acidic residues" evidence="1">
    <location>
        <begin position="115"/>
        <end position="125"/>
    </location>
</feature>
<gene>
    <name evidence="2" type="ORF">LIPSTDRAFT_30987</name>
</gene>
<dbReference type="EMBL" id="KV454306">
    <property type="protein sequence ID" value="ODQ68986.1"/>
    <property type="molecule type" value="Genomic_DNA"/>
</dbReference>
<feature type="compositionally biased region" description="Polar residues" evidence="1">
    <location>
        <begin position="65"/>
        <end position="74"/>
    </location>
</feature>
<dbReference type="OrthoDB" id="10408941at2759"/>
<sequence length="154" mass="16726">MFVSADKAHRLTNHVLSRDTNTPFTSQITAPSSQHHQAKISASQHQDSQHSLNDLTAEEDKYSESGASTSFATSNEDRDGSINDDNFVSGEVNEDEDEHLLSTTALAYGGNDAHAAPEELDREGYDGESNGGGDDSNNDHDNDNDNDTDHYAIE</sequence>
<dbReference type="AlphaFoldDB" id="A0A1E3PU92"/>
<feature type="compositionally biased region" description="Polar residues" evidence="1">
    <location>
        <begin position="14"/>
        <end position="54"/>
    </location>
</feature>